<dbReference type="EMBL" id="BAEO01000060">
    <property type="protein sequence ID" value="GAC21053.1"/>
    <property type="molecule type" value="Genomic_DNA"/>
</dbReference>
<dbReference type="AlphaFoldDB" id="K6YWE6"/>
<dbReference type="Proteomes" id="UP000006327">
    <property type="component" value="Unassembled WGS sequence"/>
</dbReference>
<dbReference type="eggNOG" id="ENOG502ZV50">
    <property type="taxonomic scope" value="Bacteria"/>
</dbReference>
<proteinExistence type="predicted"/>
<organism evidence="1 2">
    <name type="scientific">Paraglaciecola arctica BSs20135</name>
    <dbReference type="NCBI Taxonomy" id="493475"/>
    <lineage>
        <taxon>Bacteria</taxon>
        <taxon>Pseudomonadati</taxon>
        <taxon>Pseudomonadota</taxon>
        <taxon>Gammaproteobacteria</taxon>
        <taxon>Alteromonadales</taxon>
        <taxon>Alteromonadaceae</taxon>
        <taxon>Paraglaciecola</taxon>
    </lineage>
</organism>
<name>K6YWE6_9ALTE</name>
<accession>K6YWE6</accession>
<comment type="caution">
    <text evidence="1">The sequence shown here is derived from an EMBL/GenBank/DDBJ whole genome shotgun (WGS) entry which is preliminary data.</text>
</comment>
<sequence>MTDIYAQDINMCIWKRELSAELLTDIEQYLQGKPNLSITKIIKSDAINQELNEILKDFPNLAALRDNIAELIDMFSCLFDLKQVGFRLNVLEHAMCPRFHVDKIPCRLITTYSGNGTQWLSHDRVNRDKLGFKSQGLGDEQSGFYLNADDIQIVTTGHVALLKGELWQGNEEAGLVHRSPPASSDEKRLVMTLDFV</sequence>
<dbReference type="STRING" id="493475.GARC_4111"/>
<evidence type="ECO:0008006" key="3">
    <source>
        <dbReference type="Google" id="ProtNLM"/>
    </source>
</evidence>
<dbReference type="Pfam" id="PF08856">
    <property type="entry name" value="DUF1826"/>
    <property type="match status" value="1"/>
</dbReference>
<evidence type="ECO:0000313" key="2">
    <source>
        <dbReference type="Proteomes" id="UP000006327"/>
    </source>
</evidence>
<protein>
    <recommendedName>
        <fullName evidence="3">Succinylglutamate desuccinylase</fullName>
    </recommendedName>
</protein>
<keyword evidence="2" id="KW-1185">Reference proteome</keyword>
<gene>
    <name evidence="1" type="ORF">GARC_4111</name>
</gene>
<dbReference type="InterPro" id="IPR014955">
    <property type="entry name" value="DUF1826"/>
</dbReference>
<evidence type="ECO:0000313" key="1">
    <source>
        <dbReference type="EMBL" id="GAC21053.1"/>
    </source>
</evidence>
<reference evidence="1 2" key="1">
    <citation type="journal article" date="2017" name="Antonie Van Leeuwenhoek">
        <title>Rhizobium rhizosphaerae sp. nov., a novel species isolated from rice rhizosphere.</title>
        <authorList>
            <person name="Zhao J.J."/>
            <person name="Zhang J."/>
            <person name="Zhang R.J."/>
            <person name="Zhang C.W."/>
            <person name="Yin H.Q."/>
            <person name="Zhang X.X."/>
        </authorList>
    </citation>
    <scope>NUCLEOTIDE SEQUENCE [LARGE SCALE GENOMIC DNA]</scope>
    <source>
        <strain evidence="1 2">BSs20135</strain>
    </source>
</reference>